<keyword evidence="4" id="KW-1185">Reference proteome</keyword>
<feature type="domain" description="SET" evidence="2">
    <location>
        <begin position="27"/>
        <end position="232"/>
    </location>
</feature>
<dbReference type="PROSITE" id="PS50280">
    <property type="entry name" value="SET"/>
    <property type="match status" value="1"/>
</dbReference>
<reference evidence="3" key="1">
    <citation type="submission" date="2021-06" db="EMBL/GenBank/DDBJ databases">
        <authorList>
            <person name="Kallberg Y."/>
            <person name="Tangrot J."/>
            <person name="Rosling A."/>
        </authorList>
    </citation>
    <scope>NUCLEOTIDE SEQUENCE</scope>
    <source>
        <strain evidence="3">IA702</strain>
    </source>
</reference>
<feature type="compositionally biased region" description="Polar residues" evidence="1">
    <location>
        <begin position="288"/>
        <end position="305"/>
    </location>
</feature>
<dbReference type="AlphaFoldDB" id="A0A9N9CIA4"/>
<dbReference type="EMBL" id="CAJVPJ010001702">
    <property type="protein sequence ID" value="CAG8601017.1"/>
    <property type="molecule type" value="Genomic_DNA"/>
</dbReference>
<dbReference type="InterPro" id="IPR046341">
    <property type="entry name" value="SET_dom_sf"/>
</dbReference>
<gene>
    <name evidence="3" type="ORF">POCULU_LOCUS7463</name>
</gene>
<evidence type="ECO:0000313" key="4">
    <source>
        <dbReference type="Proteomes" id="UP000789572"/>
    </source>
</evidence>
<evidence type="ECO:0000256" key="1">
    <source>
        <dbReference type="SAM" id="MobiDB-lite"/>
    </source>
</evidence>
<evidence type="ECO:0000259" key="2">
    <source>
        <dbReference type="PROSITE" id="PS50280"/>
    </source>
</evidence>
<proteinExistence type="predicted"/>
<dbReference type="Gene3D" id="3.90.1410.10">
    <property type="entry name" value="set domain protein methyltransferase, domain 1"/>
    <property type="match status" value="1"/>
</dbReference>
<dbReference type="GO" id="GO:0016279">
    <property type="term" value="F:protein-lysine N-methyltransferase activity"/>
    <property type="evidence" value="ECO:0007669"/>
    <property type="project" value="UniProtKB-ARBA"/>
</dbReference>
<accession>A0A9N9CIA4</accession>
<dbReference type="Proteomes" id="UP000789572">
    <property type="component" value="Unassembled WGS sequence"/>
</dbReference>
<evidence type="ECO:0000313" key="3">
    <source>
        <dbReference type="EMBL" id="CAG8601017.1"/>
    </source>
</evidence>
<dbReference type="InterPro" id="IPR001214">
    <property type="entry name" value="SET_dom"/>
</dbReference>
<dbReference type="SUPFAM" id="SSF82199">
    <property type="entry name" value="SET domain"/>
    <property type="match status" value="1"/>
</dbReference>
<sequence>MTIATDAAKENGSNYEKWLLDNGAKFNNVVFGQDPKTAISGLFSTCSIPSSTLLVSIPSSLFITTSRSYSFLTPFLNSLSSRTLLSLCLLYEKKRGPDSFFHPYIGILPKNVLTPLWFREEELELLEGTNLEVGVKKRKESLIKEWKTIRDLHDGITWPDYLWAVSIVTSRAFPYSLVDPSDKTSAEVLIPLADALNHEPRRKIFWKYANDALEIVTEEDIGARAQIFNNYGPKKKLLISPSSPTHVFLLSDNKVLLGYGFTIRNNPDDWVAIKVSFSNSSTLSQIQIPSSSQTHSDDSLGTNGASDELSDDSSPARIPSKEYLLSFGGLTNTRHFLFSDYLPPALLAQLRVLVMTDTEVELYMNVAGKRWCEFVGYRNELAMLEAFKELVWKKISGLRRGAKQGKLKNVRREVLDSVEIYREGESKVYTGKHALSYIHAYEYDNAMNDKSFANAIKKIIDDVYEEEDVVLMLYLIYERHNATSPWRKFFQAVDGYIMMAESDEEEKEKRKQIEQLHHSLQLGATCSIFSDAVYTIDNFIWAANIIDTFSLTFYQDGTARTGIVPT</sequence>
<comment type="caution">
    <text evidence="3">The sequence shown here is derived from an EMBL/GenBank/DDBJ whole genome shotgun (WGS) entry which is preliminary data.</text>
</comment>
<protein>
    <submittedName>
        <fullName evidence="3">1707_t:CDS:1</fullName>
    </submittedName>
</protein>
<name>A0A9N9CIA4_9GLOM</name>
<organism evidence="3 4">
    <name type="scientific">Paraglomus occultum</name>
    <dbReference type="NCBI Taxonomy" id="144539"/>
    <lineage>
        <taxon>Eukaryota</taxon>
        <taxon>Fungi</taxon>
        <taxon>Fungi incertae sedis</taxon>
        <taxon>Mucoromycota</taxon>
        <taxon>Glomeromycotina</taxon>
        <taxon>Glomeromycetes</taxon>
        <taxon>Paraglomerales</taxon>
        <taxon>Paraglomeraceae</taxon>
        <taxon>Paraglomus</taxon>
    </lineage>
</organism>
<dbReference type="PANTHER" id="PTHR13271">
    <property type="entry name" value="UNCHARACTERIZED PUTATIVE METHYLTRANSFERASE"/>
    <property type="match status" value="1"/>
</dbReference>
<dbReference type="OrthoDB" id="42889at2759"/>
<feature type="region of interest" description="Disordered" evidence="1">
    <location>
        <begin position="288"/>
        <end position="315"/>
    </location>
</feature>
<dbReference type="InterPro" id="IPR050600">
    <property type="entry name" value="SETD3_SETD6_MTase"/>
</dbReference>